<dbReference type="Proteomes" id="UP000037247">
    <property type="component" value="Unassembled WGS sequence"/>
</dbReference>
<keyword evidence="3" id="KW-1185">Reference proteome</keyword>
<feature type="signal peptide" evidence="1">
    <location>
        <begin position="1"/>
        <end position="32"/>
    </location>
</feature>
<evidence type="ECO:0000313" key="3">
    <source>
        <dbReference type="Proteomes" id="UP000037247"/>
    </source>
</evidence>
<feature type="chain" id="PRO_5045242166" description="Secreted protein" evidence="1">
    <location>
        <begin position="33"/>
        <end position="140"/>
    </location>
</feature>
<proteinExistence type="predicted"/>
<organism evidence="2 3">
    <name type="scientific">Gordonia jacobaea</name>
    <dbReference type="NCBI Taxonomy" id="122202"/>
    <lineage>
        <taxon>Bacteria</taxon>
        <taxon>Bacillati</taxon>
        <taxon>Actinomycetota</taxon>
        <taxon>Actinomycetes</taxon>
        <taxon>Mycobacteriales</taxon>
        <taxon>Gordoniaceae</taxon>
        <taxon>Gordonia</taxon>
    </lineage>
</organism>
<evidence type="ECO:0008006" key="4">
    <source>
        <dbReference type="Google" id="ProtNLM"/>
    </source>
</evidence>
<reference evidence="2 3" key="1">
    <citation type="submission" date="2015-05" db="EMBL/GenBank/DDBJ databases">
        <title>Draft genome sequence of the bacterium Gordonia jacobaea a new member of the Gordonia genus.</title>
        <authorList>
            <person name="Jimenez-Galisteo G."/>
            <person name="Dominguez A."/>
            <person name="Munoz E."/>
            <person name="Vinas M."/>
        </authorList>
    </citation>
    <scope>NUCLEOTIDE SEQUENCE [LARGE SCALE GENOMIC DNA]</scope>
    <source>
        <strain evidence="3">mv1</strain>
    </source>
</reference>
<protein>
    <recommendedName>
        <fullName evidence="4">Secreted protein</fullName>
    </recommendedName>
</protein>
<evidence type="ECO:0000313" key="2">
    <source>
        <dbReference type="EMBL" id="KNA89549.1"/>
    </source>
</evidence>
<accession>A0ABR5I7A9</accession>
<sequence>MARITRPVSMIRAAVVALITAGALVGVMPAHADAAVRTLTVAQPGGTGKYGAGCTYTLTARVTNDDPVTFSVRQPTRLANGKLLRFTFDVVPRRHVAIFHWSPVVEGRFVLGARQGNSPWKLHGADVGRRLDLGSSCSGI</sequence>
<comment type="caution">
    <text evidence="2">The sequence shown here is derived from an EMBL/GenBank/DDBJ whole genome shotgun (WGS) entry which is preliminary data.</text>
</comment>
<dbReference type="RefSeq" id="WP_049700821.1">
    <property type="nucleotide sequence ID" value="NZ_JAQDQF010000003.1"/>
</dbReference>
<name>A0ABR5I7A9_9ACTN</name>
<dbReference type="EMBL" id="LDTZ01000024">
    <property type="protein sequence ID" value="KNA89549.1"/>
    <property type="molecule type" value="Genomic_DNA"/>
</dbReference>
<evidence type="ECO:0000256" key="1">
    <source>
        <dbReference type="SAM" id="SignalP"/>
    </source>
</evidence>
<gene>
    <name evidence="2" type="ORF">ABW18_20450</name>
</gene>
<keyword evidence="1" id="KW-0732">Signal</keyword>